<accession>A0AAV5AG87</accession>
<evidence type="ECO:0000256" key="2">
    <source>
        <dbReference type="ARBA" id="ARBA00022917"/>
    </source>
</evidence>
<dbReference type="PROSITE" id="PS50296">
    <property type="entry name" value="SUI1"/>
    <property type="match status" value="1"/>
</dbReference>
<evidence type="ECO:0000313" key="6">
    <source>
        <dbReference type="Proteomes" id="UP001050691"/>
    </source>
</evidence>
<dbReference type="Proteomes" id="UP001050691">
    <property type="component" value="Unassembled WGS sequence"/>
</dbReference>
<proteinExistence type="inferred from homology"/>
<dbReference type="SUPFAM" id="SSF55159">
    <property type="entry name" value="eIF1-like"/>
    <property type="match status" value="2"/>
</dbReference>
<gene>
    <name evidence="5" type="ORF">Clacol_006384</name>
</gene>
<feature type="domain" description="SUI1" evidence="4">
    <location>
        <begin position="32"/>
        <end position="125"/>
    </location>
</feature>
<keyword evidence="2" id="KW-0648">Protein biosynthesis</keyword>
<dbReference type="Gene3D" id="3.30.780.10">
    <property type="entry name" value="SUI1-like domain"/>
    <property type="match status" value="2"/>
</dbReference>
<dbReference type="InterPro" id="IPR005874">
    <property type="entry name" value="SUI1_euk"/>
</dbReference>
<evidence type="ECO:0000259" key="4">
    <source>
        <dbReference type="PROSITE" id="PS50296"/>
    </source>
</evidence>
<dbReference type="PANTHER" id="PTHR10388">
    <property type="entry name" value="EUKARYOTIC TRANSLATION INITIATION FACTOR SUI1"/>
    <property type="match status" value="1"/>
</dbReference>
<feature type="region of interest" description="Disordered" evidence="3">
    <location>
        <begin position="1"/>
        <end position="24"/>
    </location>
</feature>
<reference evidence="5" key="1">
    <citation type="submission" date="2021-10" db="EMBL/GenBank/DDBJ databases">
        <title>De novo Genome Assembly of Clathrus columnatus (Basidiomycota, Fungi) Using Illumina and Nanopore Sequence Data.</title>
        <authorList>
            <person name="Ogiso-Tanaka E."/>
            <person name="Itagaki H."/>
            <person name="Hosoya T."/>
            <person name="Hosaka K."/>
        </authorList>
    </citation>
    <scope>NUCLEOTIDE SEQUENCE</scope>
    <source>
        <strain evidence="5">MO-923</strain>
    </source>
</reference>
<dbReference type="EMBL" id="BPWL01000007">
    <property type="protein sequence ID" value="GJJ12143.1"/>
    <property type="molecule type" value="Genomic_DNA"/>
</dbReference>
<comment type="similarity">
    <text evidence="1">Belongs to the SUI1 family.</text>
</comment>
<comment type="caution">
    <text evidence="5">The sequence shown here is derived from an EMBL/GenBank/DDBJ whole genome shotgun (WGS) entry which is preliminary data.</text>
</comment>
<dbReference type="Pfam" id="PF01253">
    <property type="entry name" value="SUI1"/>
    <property type="match status" value="2"/>
</dbReference>
<sequence length="136" mass="15463">MSVQNLNAFDPFADEDDPLGNTKDVGSQQNYIHIRIQQRNGRKTLTTLQGVPKGPDFLLFDLCNLKRNSDRFALFPEYDLKKLLKAFKKEFACNGTVVDDEELGQVIQLQGDQRMKISTFLTEEGVPKSQIKVHGF</sequence>
<dbReference type="CDD" id="cd11566">
    <property type="entry name" value="eIF1_SUI1"/>
    <property type="match status" value="1"/>
</dbReference>
<dbReference type="PIRSF" id="PIRSF004499">
    <property type="entry name" value="SUI1_euk"/>
    <property type="match status" value="1"/>
</dbReference>
<organism evidence="5 6">
    <name type="scientific">Clathrus columnatus</name>
    <dbReference type="NCBI Taxonomy" id="1419009"/>
    <lineage>
        <taxon>Eukaryota</taxon>
        <taxon>Fungi</taxon>
        <taxon>Dikarya</taxon>
        <taxon>Basidiomycota</taxon>
        <taxon>Agaricomycotina</taxon>
        <taxon>Agaricomycetes</taxon>
        <taxon>Phallomycetidae</taxon>
        <taxon>Phallales</taxon>
        <taxon>Clathraceae</taxon>
        <taxon>Clathrus</taxon>
    </lineage>
</organism>
<evidence type="ECO:0000256" key="1">
    <source>
        <dbReference type="ARBA" id="ARBA00005422"/>
    </source>
</evidence>
<dbReference type="InterPro" id="IPR001950">
    <property type="entry name" value="SUI1"/>
</dbReference>
<evidence type="ECO:0000256" key="3">
    <source>
        <dbReference type="SAM" id="MobiDB-lite"/>
    </source>
</evidence>
<keyword evidence="6" id="KW-1185">Reference proteome</keyword>
<protein>
    <recommendedName>
        <fullName evidence="4">SUI1 domain-containing protein</fullName>
    </recommendedName>
</protein>
<dbReference type="AlphaFoldDB" id="A0AAV5AG87"/>
<evidence type="ECO:0000313" key="5">
    <source>
        <dbReference type="EMBL" id="GJJ12143.1"/>
    </source>
</evidence>
<dbReference type="InterPro" id="IPR036877">
    <property type="entry name" value="SUI1_dom_sf"/>
</dbReference>
<dbReference type="GO" id="GO:0003743">
    <property type="term" value="F:translation initiation factor activity"/>
    <property type="evidence" value="ECO:0007669"/>
    <property type="project" value="InterPro"/>
</dbReference>
<name>A0AAV5AG87_9AGAM</name>